<proteinExistence type="predicted"/>
<keyword evidence="2" id="KW-1185">Reference proteome</keyword>
<sequence>MVCAAHRLRGGWGNNLVVECDPTGGGGVVNCAVSTVHLGGSPSGVNQRCLLMTHEYDCDPDAGDMYKRVNHDCAGCGDRFFVEESEGYVCATRLDYHGGWGLDLKMHCKDYGWVREVVTVHMGASNSNTKCVGVHRPVTCAAFAANLGYRLNAGAWGDAFQITTSGSTVCVRRTDSHGGWGMHLSFSCTGV</sequence>
<gene>
    <name evidence="1" type="ORF">EVOR1521_LOCUS5240</name>
</gene>
<reference evidence="1" key="1">
    <citation type="submission" date="2023-08" db="EMBL/GenBank/DDBJ databases">
        <authorList>
            <person name="Chen Y."/>
            <person name="Shah S."/>
            <person name="Dougan E. K."/>
            <person name="Thang M."/>
            <person name="Chan C."/>
        </authorList>
    </citation>
    <scope>NUCLEOTIDE SEQUENCE</scope>
</reference>
<evidence type="ECO:0000313" key="2">
    <source>
        <dbReference type="Proteomes" id="UP001178507"/>
    </source>
</evidence>
<comment type="caution">
    <text evidence="1">The sequence shown here is derived from an EMBL/GenBank/DDBJ whole genome shotgun (WGS) entry which is preliminary data.</text>
</comment>
<accession>A0AA36MKS1</accession>
<dbReference type="Proteomes" id="UP001178507">
    <property type="component" value="Unassembled WGS sequence"/>
</dbReference>
<dbReference type="EMBL" id="CAUJNA010000360">
    <property type="protein sequence ID" value="CAJ1376094.1"/>
    <property type="molecule type" value="Genomic_DNA"/>
</dbReference>
<dbReference type="AlphaFoldDB" id="A0AA36MKS1"/>
<name>A0AA36MKS1_9DINO</name>
<organism evidence="1 2">
    <name type="scientific">Effrenium voratum</name>
    <dbReference type="NCBI Taxonomy" id="2562239"/>
    <lineage>
        <taxon>Eukaryota</taxon>
        <taxon>Sar</taxon>
        <taxon>Alveolata</taxon>
        <taxon>Dinophyceae</taxon>
        <taxon>Suessiales</taxon>
        <taxon>Symbiodiniaceae</taxon>
        <taxon>Effrenium</taxon>
    </lineage>
</organism>
<evidence type="ECO:0008006" key="3">
    <source>
        <dbReference type="Google" id="ProtNLM"/>
    </source>
</evidence>
<protein>
    <recommendedName>
        <fullName evidence="3">Cyanovirin-N domain-containing protein</fullName>
    </recommendedName>
</protein>
<evidence type="ECO:0000313" key="1">
    <source>
        <dbReference type="EMBL" id="CAJ1376094.1"/>
    </source>
</evidence>